<evidence type="ECO:0000313" key="1">
    <source>
        <dbReference type="EMBL" id="KAJ3220647.1"/>
    </source>
</evidence>
<dbReference type="EMBL" id="JADGJW010000284">
    <property type="protein sequence ID" value="KAJ3220647.1"/>
    <property type="molecule type" value="Genomic_DNA"/>
</dbReference>
<comment type="caution">
    <text evidence="1">The sequence shown here is derived from an EMBL/GenBank/DDBJ whole genome shotgun (WGS) entry which is preliminary data.</text>
</comment>
<gene>
    <name evidence="1" type="ORF">HK099_004127</name>
</gene>
<accession>A0AAD5U5D2</accession>
<dbReference type="Proteomes" id="UP001211065">
    <property type="component" value="Unassembled WGS sequence"/>
</dbReference>
<protein>
    <submittedName>
        <fullName evidence="1">Uncharacterized protein</fullName>
    </submittedName>
</protein>
<proteinExistence type="predicted"/>
<name>A0AAD5U5D2_9FUNG</name>
<keyword evidence="2" id="KW-1185">Reference proteome</keyword>
<dbReference type="AlphaFoldDB" id="A0AAD5U5D2"/>
<sequence length="546" mass="63194">MSVQVSRSKSAKVYLPKSKSSSSLQFGRSLRHYLSDPNFNLKLNELNHSQFLTEKIPVLLKGGYQVNPNLLAQESETLTLKCYFTVVEEKLFGMSSKHNRGLVVVHFAKMYIFIKGKKCKCLNLKNVTYQTETDPLNFDVINFKALNEGTGKMERVVLLADRASDLQRLRKIRSKITNYYEDYTRSFKKKRSFNKVVKDVELTNRYYLKLNTDALKNEHVFNDKERDNLKLKEEVLTDPKRTVLEMPSSKTISDVQPLQPSLKTENLKFMLKPIESHDLNFKQFEDSKIKMQNDMYIDDIEVTSQEKYKEDIAKELYPLDLTTDEASDKNKIVGQKNSFVPVTLNSESKLNTHHQDNESCNLKKTNLNMLLTKDEGVISEILDVKKNGELNKESLIQSHPNSGFNPPELKNLDSKDFKDLQPQGKVYKINKKINNITSTFGFEVDLDVNIVNVRNDSKFDEGLLEPKNSIEKKNLKKIKRHLIFNETTEIYETFSKLEYDRTAMPKKSYEQADKEELEEFLIESGKTVKGVKGFANKLKYGFSKRD</sequence>
<evidence type="ECO:0000313" key="2">
    <source>
        <dbReference type="Proteomes" id="UP001211065"/>
    </source>
</evidence>
<reference evidence="1" key="1">
    <citation type="submission" date="2020-05" db="EMBL/GenBank/DDBJ databases">
        <title>Phylogenomic resolution of chytrid fungi.</title>
        <authorList>
            <person name="Stajich J.E."/>
            <person name="Amses K."/>
            <person name="Simmons R."/>
            <person name="Seto K."/>
            <person name="Myers J."/>
            <person name="Bonds A."/>
            <person name="Quandt C.A."/>
            <person name="Barry K."/>
            <person name="Liu P."/>
            <person name="Grigoriev I."/>
            <person name="Longcore J.E."/>
            <person name="James T.Y."/>
        </authorList>
    </citation>
    <scope>NUCLEOTIDE SEQUENCE</scope>
    <source>
        <strain evidence="1">JEL0476</strain>
    </source>
</reference>
<organism evidence="1 2">
    <name type="scientific">Clydaea vesicula</name>
    <dbReference type="NCBI Taxonomy" id="447962"/>
    <lineage>
        <taxon>Eukaryota</taxon>
        <taxon>Fungi</taxon>
        <taxon>Fungi incertae sedis</taxon>
        <taxon>Chytridiomycota</taxon>
        <taxon>Chytridiomycota incertae sedis</taxon>
        <taxon>Chytridiomycetes</taxon>
        <taxon>Lobulomycetales</taxon>
        <taxon>Lobulomycetaceae</taxon>
        <taxon>Clydaea</taxon>
    </lineage>
</organism>